<dbReference type="AlphaFoldDB" id="A0A2I1H987"/>
<name>A0A2I1H987_9GLOM</name>
<gene>
    <name evidence="2" type="ORF">RhiirA4_474894</name>
</gene>
<evidence type="ECO:0000313" key="2">
    <source>
        <dbReference type="EMBL" id="PKY55438.1"/>
    </source>
</evidence>
<keyword evidence="1" id="KW-0812">Transmembrane</keyword>
<dbReference type="Proteomes" id="UP000234323">
    <property type="component" value="Unassembled WGS sequence"/>
</dbReference>
<protein>
    <submittedName>
        <fullName evidence="2">Uncharacterized protein</fullName>
    </submittedName>
</protein>
<feature type="transmembrane region" description="Helical" evidence="1">
    <location>
        <begin position="7"/>
        <end position="24"/>
    </location>
</feature>
<comment type="caution">
    <text evidence="2">The sequence shown here is derived from an EMBL/GenBank/DDBJ whole genome shotgun (WGS) entry which is preliminary data.</text>
</comment>
<accession>A0A2I1H987</accession>
<sequence>MPASKGVSFFGDLGLDLNMLIWYFRLQLGLGYADLASGSFSVELWMLASWTTSVGFLDVGFSVLFCRMVPCRRSVSWNELVSVN</sequence>
<proteinExistence type="predicted"/>
<feature type="transmembrane region" description="Helical" evidence="1">
    <location>
        <begin position="44"/>
        <end position="66"/>
    </location>
</feature>
<dbReference type="EMBL" id="LLXI01001855">
    <property type="protein sequence ID" value="PKY55438.1"/>
    <property type="molecule type" value="Genomic_DNA"/>
</dbReference>
<keyword evidence="1" id="KW-1133">Transmembrane helix</keyword>
<reference evidence="2 3" key="1">
    <citation type="submission" date="2015-10" db="EMBL/GenBank/DDBJ databases">
        <title>Genome analyses suggest a sexual origin of heterokaryosis in a supposedly ancient asexual fungus.</title>
        <authorList>
            <person name="Ropars J."/>
            <person name="Sedzielewska K."/>
            <person name="Noel J."/>
            <person name="Charron P."/>
            <person name="Farinelli L."/>
            <person name="Marton T."/>
            <person name="Kruger M."/>
            <person name="Pelin A."/>
            <person name="Brachmann A."/>
            <person name="Corradi N."/>
        </authorList>
    </citation>
    <scope>NUCLEOTIDE SEQUENCE [LARGE SCALE GENOMIC DNA]</scope>
    <source>
        <strain evidence="2 3">A4</strain>
    </source>
</reference>
<keyword evidence="3" id="KW-1185">Reference proteome</keyword>
<evidence type="ECO:0000313" key="3">
    <source>
        <dbReference type="Proteomes" id="UP000234323"/>
    </source>
</evidence>
<evidence type="ECO:0000256" key="1">
    <source>
        <dbReference type="SAM" id="Phobius"/>
    </source>
</evidence>
<organism evidence="2 3">
    <name type="scientific">Rhizophagus irregularis</name>
    <dbReference type="NCBI Taxonomy" id="588596"/>
    <lineage>
        <taxon>Eukaryota</taxon>
        <taxon>Fungi</taxon>
        <taxon>Fungi incertae sedis</taxon>
        <taxon>Mucoromycota</taxon>
        <taxon>Glomeromycotina</taxon>
        <taxon>Glomeromycetes</taxon>
        <taxon>Glomerales</taxon>
        <taxon>Glomeraceae</taxon>
        <taxon>Rhizophagus</taxon>
    </lineage>
</organism>
<keyword evidence="1" id="KW-0472">Membrane</keyword>